<dbReference type="AlphaFoldDB" id="A0AAW6CHH7"/>
<protein>
    <submittedName>
        <fullName evidence="1">Uncharacterized protein</fullName>
    </submittedName>
</protein>
<evidence type="ECO:0000313" key="1">
    <source>
        <dbReference type="EMBL" id="MDB7932489.1"/>
    </source>
</evidence>
<accession>A0AAW6CHH7</accession>
<sequence>MLNTTNISALLRWAMENIGYPIDEINALDGTIHIRLSDGRTGFLYMGEDGCPRAVLPAIA</sequence>
<proteinExistence type="predicted"/>
<evidence type="ECO:0000313" key="2">
    <source>
        <dbReference type="Proteomes" id="UP001211173"/>
    </source>
</evidence>
<reference evidence="1" key="1">
    <citation type="submission" date="2023-01" db="EMBL/GenBank/DDBJ databases">
        <title>Human gut microbiome strain richness.</title>
        <authorList>
            <person name="Chen-Liaw A."/>
        </authorList>
    </citation>
    <scope>NUCLEOTIDE SEQUENCE</scope>
    <source>
        <strain evidence="1">1001287st1_F4_1001285I_161205</strain>
    </source>
</reference>
<dbReference type="Proteomes" id="UP001211173">
    <property type="component" value="Unassembled WGS sequence"/>
</dbReference>
<dbReference type="EMBL" id="JAQLWV010000005">
    <property type="protein sequence ID" value="MDB7932489.1"/>
    <property type="molecule type" value="Genomic_DNA"/>
</dbReference>
<name>A0AAW6CHH7_FLAPL</name>
<dbReference type="RefSeq" id="WP_195308753.1">
    <property type="nucleotide sequence ID" value="NZ_BAABXT010000001.1"/>
</dbReference>
<gene>
    <name evidence="1" type="ORF">PNE06_05330</name>
</gene>
<comment type="caution">
    <text evidence="1">The sequence shown here is derived from an EMBL/GenBank/DDBJ whole genome shotgun (WGS) entry which is preliminary data.</text>
</comment>
<organism evidence="1 2">
    <name type="scientific">Flavonifractor plautii</name>
    <name type="common">Fusobacterium plautii</name>
    <dbReference type="NCBI Taxonomy" id="292800"/>
    <lineage>
        <taxon>Bacteria</taxon>
        <taxon>Bacillati</taxon>
        <taxon>Bacillota</taxon>
        <taxon>Clostridia</taxon>
        <taxon>Eubacteriales</taxon>
        <taxon>Oscillospiraceae</taxon>
        <taxon>Flavonifractor</taxon>
    </lineage>
</organism>